<dbReference type="SUPFAM" id="SSF56300">
    <property type="entry name" value="Metallo-dependent phosphatases"/>
    <property type="match status" value="1"/>
</dbReference>
<feature type="transmembrane region" description="Helical" evidence="1">
    <location>
        <begin position="65"/>
        <end position="91"/>
    </location>
</feature>
<dbReference type="InterPro" id="IPR051158">
    <property type="entry name" value="Metallophosphoesterase_sf"/>
</dbReference>
<dbReference type="CDD" id="cd07385">
    <property type="entry name" value="MPP_YkuE_C"/>
    <property type="match status" value="1"/>
</dbReference>
<gene>
    <name evidence="4" type="ORF">GGE31_000605</name>
    <name evidence="3" type="ORF">GGE33_001179</name>
    <name evidence="5" type="ORF">GGE35_000603</name>
</gene>
<evidence type="ECO:0000313" key="3">
    <source>
        <dbReference type="EMBL" id="MBB4347471.1"/>
    </source>
</evidence>
<evidence type="ECO:0000313" key="6">
    <source>
        <dbReference type="Proteomes" id="UP000520770"/>
    </source>
</evidence>
<dbReference type="Pfam" id="PF00149">
    <property type="entry name" value="Metallophos"/>
    <property type="match status" value="1"/>
</dbReference>
<feature type="transmembrane region" description="Helical" evidence="1">
    <location>
        <begin position="30"/>
        <end position="53"/>
    </location>
</feature>
<feature type="domain" description="Calcineurin-like phosphoesterase" evidence="2">
    <location>
        <begin position="146"/>
        <end position="312"/>
    </location>
</feature>
<comment type="caution">
    <text evidence="4">The sequence shown here is derived from an EMBL/GenBank/DDBJ whole genome shotgun (WGS) entry which is preliminary data.</text>
</comment>
<dbReference type="AlphaFoldDB" id="A0A7W6TBF7"/>
<accession>A0A7W6TBF7</accession>
<organism evidence="4 7">
    <name type="scientific">Aliirhizobium cellulosilyticum</name>
    <dbReference type="NCBI Taxonomy" id="393664"/>
    <lineage>
        <taxon>Bacteria</taxon>
        <taxon>Pseudomonadati</taxon>
        <taxon>Pseudomonadota</taxon>
        <taxon>Alphaproteobacteria</taxon>
        <taxon>Hyphomicrobiales</taxon>
        <taxon>Rhizobiaceae</taxon>
        <taxon>Aliirhizobium</taxon>
    </lineage>
</organism>
<evidence type="ECO:0000313" key="4">
    <source>
        <dbReference type="EMBL" id="MBB4410134.1"/>
    </source>
</evidence>
<dbReference type="PANTHER" id="PTHR31302:SF0">
    <property type="entry name" value="TRANSMEMBRANE PROTEIN WITH METALLOPHOSPHOESTERASE DOMAIN"/>
    <property type="match status" value="1"/>
</dbReference>
<dbReference type="RefSeq" id="WP_183821560.1">
    <property type="nucleotide sequence ID" value="NZ_JACIGW010000001.1"/>
</dbReference>
<dbReference type="InterPro" id="IPR004843">
    <property type="entry name" value="Calcineurin-like_PHP"/>
</dbReference>
<evidence type="ECO:0000259" key="2">
    <source>
        <dbReference type="Pfam" id="PF00149"/>
    </source>
</evidence>
<evidence type="ECO:0000313" key="7">
    <source>
        <dbReference type="Proteomes" id="UP000524535"/>
    </source>
</evidence>
<dbReference type="EMBL" id="JACIGY010000001">
    <property type="protein sequence ID" value="MBB4410134.1"/>
    <property type="molecule type" value="Genomic_DNA"/>
</dbReference>
<dbReference type="PANTHER" id="PTHR31302">
    <property type="entry name" value="TRANSMEMBRANE PROTEIN WITH METALLOPHOSPHOESTERASE DOMAIN-RELATED"/>
    <property type="match status" value="1"/>
</dbReference>
<keyword evidence="1" id="KW-0812">Transmembrane</keyword>
<name>A0A7W6TBF7_9HYPH</name>
<keyword evidence="1" id="KW-0472">Membrane</keyword>
<evidence type="ECO:0000313" key="8">
    <source>
        <dbReference type="Proteomes" id="UP000576087"/>
    </source>
</evidence>
<dbReference type="EMBL" id="JACIHM010000001">
    <property type="protein sequence ID" value="MBB4444821.1"/>
    <property type="molecule type" value="Genomic_DNA"/>
</dbReference>
<dbReference type="Proteomes" id="UP000524535">
    <property type="component" value="Unassembled WGS sequence"/>
</dbReference>
<evidence type="ECO:0000313" key="5">
    <source>
        <dbReference type="EMBL" id="MBB4444821.1"/>
    </source>
</evidence>
<proteinExistence type="predicted"/>
<dbReference type="Proteomes" id="UP000576087">
    <property type="component" value="Unassembled WGS sequence"/>
</dbReference>
<dbReference type="Gene3D" id="3.60.21.10">
    <property type="match status" value="1"/>
</dbReference>
<dbReference type="Proteomes" id="UP000520770">
    <property type="component" value="Unassembled WGS sequence"/>
</dbReference>
<dbReference type="InterPro" id="IPR029052">
    <property type="entry name" value="Metallo-depent_PP-like"/>
</dbReference>
<keyword evidence="7" id="KW-1185">Reference proteome</keyword>
<protein>
    <recommendedName>
        <fullName evidence="2">Calcineurin-like phosphoesterase domain-containing protein</fullName>
    </recommendedName>
</protein>
<evidence type="ECO:0000256" key="1">
    <source>
        <dbReference type="SAM" id="Phobius"/>
    </source>
</evidence>
<feature type="transmembrane region" description="Helical" evidence="1">
    <location>
        <begin position="6"/>
        <end position="23"/>
    </location>
</feature>
<keyword evidence="1" id="KW-1133">Transmembrane helix</keyword>
<sequence>MFHLFKAILCFYVVARFIYPLPWPNWLKGFLAVILMVVFQHSLISLLVFGTMFSPEVPRLAMIMANWLSGFILLTAVCQLAIDIVASVIAALKRRRISIAPKLRYSVGIVTMSLAAFAVSQAIRVPPVKEVEIRIRNLPAEFDGYRMIQLTDLHISRLFQAPWVEETVAKANAQNADLIVITGDLIDGDLQARMRDVAPLAKLKATDGVYTIPGNHEYYFGHDGWMAKYQELGLKTISNGHVLLSRGDARLTLAGVNDVNATRFGLEGPDVAKALAGAPPEAPIILLDHQPRNARVSAQAGADLQLSGHTHGGMILGMDRLVARFNNGFVSGRYDVGDMQLYVNNGTALWIGFALRLGVPSELTVITLRPA</sequence>
<feature type="transmembrane region" description="Helical" evidence="1">
    <location>
        <begin position="103"/>
        <end position="123"/>
    </location>
</feature>
<reference evidence="6 7" key="1">
    <citation type="submission" date="2020-08" db="EMBL/GenBank/DDBJ databases">
        <title>Genomic Encyclopedia of Type Strains, Phase IV (KMG-V): Genome sequencing to study the core and pangenomes of soil and plant-associated prokaryotes.</title>
        <authorList>
            <person name="Whitman W."/>
        </authorList>
    </citation>
    <scope>NUCLEOTIDE SEQUENCE [LARGE SCALE GENOMIC DNA]</scope>
    <source>
        <strain evidence="4 7">SEMIA 444</strain>
        <strain evidence="3 6">SEMIA 448</strain>
        <strain evidence="5 8">SEMIA 452</strain>
    </source>
</reference>
<dbReference type="EMBL" id="JACIGW010000001">
    <property type="protein sequence ID" value="MBB4347471.1"/>
    <property type="molecule type" value="Genomic_DNA"/>
</dbReference>
<dbReference type="GO" id="GO:0016787">
    <property type="term" value="F:hydrolase activity"/>
    <property type="evidence" value="ECO:0007669"/>
    <property type="project" value="InterPro"/>
</dbReference>